<dbReference type="Gene3D" id="3.40.50.720">
    <property type="entry name" value="NAD(P)-binding Rossmann-like Domain"/>
    <property type="match status" value="1"/>
</dbReference>
<comment type="caution">
    <text evidence="2">The sequence shown here is derived from an EMBL/GenBank/DDBJ whole genome shotgun (WGS) entry which is preliminary data.</text>
</comment>
<dbReference type="GO" id="GO:0005737">
    <property type="term" value="C:cytoplasm"/>
    <property type="evidence" value="ECO:0007669"/>
    <property type="project" value="TreeGrafter"/>
</dbReference>
<evidence type="ECO:0000259" key="1">
    <source>
        <dbReference type="Pfam" id="PF00899"/>
    </source>
</evidence>
<dbReference type="SUPFAM" id="SSF69572">
    <property type="entry name" value="Activating enzymes of the ubiquitin-like proteins"/>
    <property type="match status" value="1"/>
</dbReference>
<dbReference type="Pfam" id="PF00899">
    <property type="entry name" value="ThiF"/>
    <property type="match status" value="1"/>
</dbReference>
<dbReference type="InterPro" id="IPR035985">
    <property type="entry name" value="Ubiquitin-activating_enz"/>
</dbReference>
<evidence type="ECO:0000313" key="3">
    <source>
        <dbReference type="Proteomes" id="UP000177122"/>
    </source>
</evidence>
<dbReference type="EMBL" id="MHLI01000004">
    <property type="protein sequence ID" value="OGZ06345.1"/>
    <property type="molecule type" value="Genomic_DNA"/>
</dbReference>
<reference evidence="2 3" key="1">
    <citation type="journal article" date="2016" name="Nat. Commun.">
        <title>Thousands of microbial genomes shed light on interconnected biogeochemical processes in an aquifer system.</title>
        <authorList>
            <person name="Anantharaman K."/>
            <person name="Brown C.T."/>
            <person name="Hug L.A."/>
            <person name="Sharon I."/>
            <person name="Castelle C.J."/>
            <person name="Probst A.J."/>
            <person name="Thomas B.C."/>
            <person name="Singh A."/>
            <person name="Wilkins M.J."/>
            <person name="Karaoz U."/>
            <person name="Brodie E.L."/>
            <person name="Williams K.H."/>
            <person name="Hubbard S.S."/>
            <person name="Banfield J.F."/>
        </authorList>
    </citation>
    <scope>NUCLEOTIDE SEQUENCE [LARGE SCALE GENOMIC DNA]</scope>
</reference>
<dbReference type="Proteomes" id="UP000177122">
    <property type="component" value="Unassembled WGS sequence"/>
</dbReference>
<dbReference type="GO" id="GO:0016779">
    <property type="term" value="F:nucleotidyltransferase activity"/>
    <property type="evidence" value="ECO:0007669"/>
    <property type="project" value="TreeGrafter"/>
</dbReference>
<evidence type="ECO:0000313" key="2">
    <source>
        <dbReference type="EMBL" id="OGZ06345.1"/>
    </source>
</evidence>
<proteinExistence type="predicted"/>
<accession>A0A1G2CY83</accession>
<protein>
    <recommendedName>
        <fullName evidence="1">THIF-type NAD/FAD binding fold domain-containing protein</fullName>
    </recommendedName>
</protein>
<dbReference type="InterPro" id="IPR000594">
    <property type="entry name" value="ThiF_NAD_FAD-bd"/>
</dbReference>
<dbReference type="GO" id="GO:0008641">
    <property type="term" value="F:ubiquitin-like modifier activating enzyme activity"/>
    <property type="evidence" value="ECO:0007669"/>
    <property type="project" value="InterPro"/>
</dbReference>
<dbReference type="PANTHER" id="PTHR10953:SF102">
    <property type="entry name" value="ADENYLYLTRANSFERASE AND SULFURTRANSFERASE MOCS3"/>
    <property type="match status" value="1"/>
</dbReference>
<name>A0A1G2CY83_9BACT</name>
<sequence>MSSNELNFSQQRNFISPKEVRAVHLLGAGSVGSHVASMLARIGVTDLTVWDHDSIDSHNIGPSLYGRSDYGKYKVDALAATILRDTGVVVKTERRKYEGEAIKGSVVCCVDTMEARQTIWRIVKKNPFVDILIDTRVAEEFFQVFTIRPCKVEDIAHYEHYLSYDSSHAARQMCGLHSIIYISSAVAAEAVKGLAKFWKSGRTEYAHLERNESEVFVYPQPIKEN</sequence>
<dbReference type="InterPro" id="IPR045886">
    <property type="entry name" value="ThiF/MoeB/HesA"/>
</dbReference>
<feature type="domain" description="THIF-type NAD/FAD binding fold" evidence="1">
    <location>
        <begin position="23"/>
        <end position="197"/>
    </location>
</feature>
<organism evidence="2 3">
    <name type="scientific">Candidatus Lloydbacteria bacterium RIFCSPHIGHO2_01_FULL_49_22</name>
    <dbReference type="NCBI Taxonomy" id="1798658"/>
    <lineage>
        <taxon>Bacteria</taxon>
        <taxon>Candidatus Lloydiibacteriota</taxon>
    </lineage>
</organism>
<dbReference type="PANTHER" id="PTHR10953">
    <property type="entry name" value="UBIQUITIN-ACTIVATING ENZYME E1"/>
    <property type="match status" value="1"/>
</dbReference>
<dbReference type="AlphaFoldDB" id="A0A1G2CY83"/>
<gene>
    <name evidence="2" type="ORF">A2845_00920</name>
</gene>
<dbReference type="GO" id="GO:0004792">
    <property type="term" value="F:thiosulfate-cyanide sulfurtransferase activity"/>
    <property type="evidence" value="ECO:0007669"/>
    <property type="project" value="TreeGrafter"/>
</dbReference>